<evidence type="ECO:0000256" key="1">
    <source>
        <dbReference type="ARBA" id="ARBA00006525"/>
    </source>
</evidence>
<organism evidence="4 5">
    <name type="scientific">Oerskovia jenensis</name>
    <dbReference type="NCBI Taxonomy" id="162169"/>
    <lineage>
        <taxon>Bacteria</taxon>
        <taxon>Bacillati</taxon>
        <taxon>Actinomycetota</taxon>
        <taxon>Actinomycetes</taxon>
        <taxon>Micrococcales</taxon>
        <taxon>Cellulomonadaceae</taxon>
        <taxon>Oerskovia</taxon>
    </lineage>
</organism>
<name>A0ABS2LBS1_9CELL</name>
<gene>
    <name evidence="4" type="ORF">JOD49_000757</name>
</gene>
<accession>A0ABS2LBS1</accession>
<feature type="region of interest" description="Disordered" evidence="2">
    <location>
        <begin position="385"/>
        <end position="407"/>
    </location>
</feature>
<feature type="domain" description="Smf/DprA SLOG" evidence="3">
    <location>
        <begin position="104"/>
        <end position="314"/>
    </location>
</feature>
<dbReference type="Pfam" id="PF02481">
    <property type="entry name" value="DNA_processg_A"/>
    <property type="match status" value="1"/>
</dbReference>
<dbReference type="RefSeq" id="WP_205306038.1">
    <property type="nucleotide sequence ID" value="NZ_JAFBBO010000001.1"/>
</dbReference>
<dbReference type="PANTHER" id="PTHR43022">
    <property type="entry name" value="PROTEIN SMF"/>
    <property type="match status" value="1"/>
</dbReference>
<dbReference type="InterPro" id="IPR057666">
    <property type="entry name" value="DrpA_SLOG"/>
</dbReference>
<comment type="caution">
    <text evidence="4">The sequence shown here is derived from an EMBL/GenBank/DDBJ whole genome shotgun (WGS) entry which is preliminary data.</text>
</comment>
<dbReference type="NCBIfam" id="TIGR00732">
    <property type="entry name" value="dprA"/>
    <property type="match status" value="1"/>
</dbReference>
<reference evidence="4 5" key="1">
    <citation type="submission" date="2021-01" db="EMBL/GenBank/DDBJ databases">
        <title>Sequencing the genomes of 1000 actinobacteria strains.</title>
        <authorList>
            <person name="Klenk H.-P."/>
        </authorList>
    </citation>
    <scope>NUCLEOTIDE SEQUENCE [LARGE SCALE GENOMIC DNA]</scope>
    <source>
        <strain evidence="4 5">DSM 46000</strain>
    </source>
</reference>
<evidence type="ECO:0000313" key="5">
    <source>
        <dbReference type="Proteomes" id="UP000698059"/>
    </source>
</evidence>
<proteinExistence type="inferred from homology"/>
<protein>
    <submittedName>
        <fullName evidence="4">DNA processing protein</fullName>
    </submittedName>
</protein>
<dbReference type="Proteomes" id="UP000698059">
    <property type="component" value="Unassembled WGS sequence"/>
</dbReference>
<dbReference type="Gene3D" id="3.40.50.450">
    <property type="match status" value="1"/>
</dbReference>
<dbReference type="PANTHER" id="PTHR43022:SF1">
    <property type="entry name" value="PROTEIN SMF"/>
    <property type="match status" value="1"/>
</dbReference>
<dbReference type="SUPFAM" id="SSF102405">
    <property type="entry name" value="MCP/YpsA-like"/>
    <property type="match status" value="1"/>
</dbReference>
<evidence type="ECO:0000256" key="2">
    <source>
        <dbReference type="SAM" id="MobiDB-lite"/>
    </source>
</evidence>
<sequence>MAEHGPGFDLGDPLLARAAWSRIAEPGDRVAGALVAHLGAGDALAWLHEAAAGKSPLVPEVLAQRQDRPSVDHVLRAVERWRGRLATLDPARELRVLDRLGGALLIPGDPRWPTAVDELGAAAPLALWVRGETDLAGLSRRSVALVGARACTDYGRHVAADLASGLVDRQFTVVSGGAYGIDAAAHRGAIAARGRTVAFLAGGVDRLYPAGNTDLLQAVLDDGSLVGEVPPGSVPSRVRFLQRNRLIAAFSRATVVVEAAWRSGALSTATHATALLRPVGAVPGPVTSMASGGCHQLLRDAKAVCVTDADEVAELAGHVGADAHAPRPGRPAPQDDLDPLGTSVWDALPLRAYAAVDSVARVAGLGLEETLGGLGHLELAGLAEQSGGRWRRAGGSSQGVGSAARRR</sequence>
<feature type="region of interest" description="Disordered" evidence="2">
    <location>
        <begin position="320"/>
        <end position="340"/>
    </location>
</feature>
<keyword evidence="5" id="KW-1185">Reference proteome</keyword>
<dbReference type="InterPro" id="IPR003488">
    <property type="entry name" value="DprA"/>
</dbReference>
<dbReference type="EMBL" id="JAFBBO010000001">
    <property type="protein sequence ID" value="MBM7477837.1"/>
    <property type="molecule type" value="Genomic_DNA"/>
</dbReference>
<comment type="similarity">
    <text evidence="1">Belongs to the DprA/Smf family.</text>
</comment>
<evidence type="ECO:0000313" key="4">
    <source>
        <dbReference type="EMBL" id="MBM7477837.1"/>
    </source>
</evidence>
<evidence type="ECO:0000259" key="3">
    <source>
        <dbReference type="Pfam" id="PF02481"/>
    </source>
</evidence>